<reference evidence="9 10" key="1">
    <citation type="submission" date="2019-07" db="EMBL/GenBank/DDBJ databases">
        <title>Draft genome assembly of a fouling barnacle, Amphibalanus amphitrite (Darwin, 1854): The first reference genome for Thecostraca.</title>
        <authorList>
            <person name="Kim W."/>
        </authorList>
    </citation>
    <scope>NUCLEOTIDE SEQUENCE [LARGE SCALE GENOMIC DNA]</scope>
    <source>
        <strain evidence="9">SNU_AA5</strain>
        <tissue evidence="9">Soma without cirri and trophi</tissue>
    </source>
</reference>
<keyword evidence="5 8" id="KW-0472">Membrane</keyword>
<feature type="transmembrane region" description="Helical" evidence="8">
    <location>
        <begin position="211"/>
        <end position="233"/>
    </location>
</feature>
<evidence type="ECO:0000256" key="4">
    <source>
        <dbReference type="ARBA" id="ARBA00022989"/>
    </source>
</evidence>
<evidence type="ECO:0000313" key="10">
    <source>
        <dbReference type="Proteomes" id="UP000440578"/>
    </source>
</evidence>
<comment type="similarity">
    <text evidence="2">Belongs to the DUOXA family.</text>
</comment>
<organism evidence="9 10">
    <name type="scientific">Amphibalanus amphitrite</name>
    <name type="common">Striped barnacle</name>
    <name type="synonym">Balanus amphitrite</name>
    <dbReference type="NCBI Taxonomy" id="1232801"/>
    <lineage>
        <taxon>Eukaryota</taxon>
        <taxon>Metazoa</taxon>
        <taxon>Ecdysozoa</taxon>
        <taxon>Arthropoda</taxon>
        <taxon>Crustacea</taxon>
        <taxon>Multicrustacea</taxon>
        <taxon>Cirripedia</taxon>
        <taxon>Thoracica</taxon>
        <taxon>Thoracicalcarea</taxon>
        <taxon>Balanomorpha</taxon>
        <taxon>Balanoidea</taxon>
        <taxon>Balanidae</taxon>
        <taxon>Amphibalaninae</taxon>
        <taxon>Amphibalanus</taxon>
    </lineage>
</organism>
<dbReference type="AlphaFoldDB" id="A0A6A4W6V8"/>
<feature type="transmembrane region" description="Helical" evidence="8">
    <location>
        <begin position="57"/>
        <end position="77"/>
    </location>
</feature>
<keyword evidence="4 8" id="KW-1133">Transmembrane helix</keyword>
<dbReference type="EMBL" id="VIIS01001209">
    <property type="protein sequence ID" value="KAF0300969.1"/>
    <property type="molecule type" value="Genomic_DNA"/>
</dbReference>
<evidence type="ECO:0000256" key="5">
    <source>
        <dbReference type="ARBA" id="ARBA00023136"/>
    </source>
</evidence>
<evidence type="ECO:0000256" key="8">
    <source>
        <dbReference type="SAM" id="Phobius"/>
    </source>
</evidence>
<evidence type="ECO:0000256" key="1">
    <source>
        <dbReference type="ARBA" id="ARBA00004141"/>
    </source>
</evidence>
<feature type="transmembrane region" description="Helical" evidence="8">
    <location>
        <begin position="254"/>
        <end position="276"/>
    </location>
</feature>
<feature type="region of interest" description="Disordered" evidence="7">
    <location>
        <begin position="337"/>
        <end position="479"/>
    </location>
</feature>
<feature type="compositionally biased region" description="Low complexity" evidence="7">
    <location>
        <begin position="417"/>
        <end position="428"/>
    </location>
</feature>
<dbReference type="Proteomes" id="UP000440578">
    <property type="component" value="Unassembled WGS sequence"/>
</dbReference>
<protein>
    <submittedName>
        <fullName evidence="9">Dual oxidase maturation factor 1</fullName>
    </submittedName>
</protein>
<proteinExistence type="inferred from homology"/>
<comment type="caution">
    <text evidence="9">The sequence shown here is derived from an EMBL/GenBank/DDBJ whole genome shotgun (WGS) entry which is preliminary data.</text>
</comment>
<feature type="transmembrane region" description="Helical" evidence="8">
    <location>
        <begin position="185"/>
        <end position="205"/>
    </location>
</feature>
<comment type="subcellular location">
    <subcellularLocation>
        <location evidence="1">Membrane</location>
        <topology evidence="1">Multi-pass membrane protein</topology>
    </subcellularLocation>
</comment>
<evidence type="ECO:0000256" key="7">
    <source>
        <dbReference type="SAM" id="MobiDB-lite"/>
    </source>
</evidence>
<dbReference type="OrthoDB" id="10042652at2759"/>
<evidence type="ECO:0000256" key="3">
    <source>
        <dbReference type="ARBA" id="ARBA00022692"/>
    </source>
</evidence>
<dbReference type="PANTHER" id="PTHR31158:SF10">
    <property type="entry name" value="LD27791P"/>
    <property type="match status" value="1"/>
</dbReference>
<feature type="region of interest" description="Disordered" evidence="7">
    <location>
        <begin position="513"/>
        <end position="544"/>
    </location>
</feature>
<evidence type="ECO:0000313" key="9">
    <source>
        <dbReference type="EMBL" id="KAF0300969.1"/>
    </source>
</evidence>
<name>A0A6A4W6V8_AMPAM</name>
<dbReference type="GO" id="GO:0015031">
    <property type="term" value="P:protein transport"/>
    <property type="evidence" value="ECO:0007669"/>
    <property type="project" value="InterPro"/>
</dbReference>
<evidence type="ECO:0000256" key="6">
    <source>
        <dbReference type="ARBA" id="ARBA00023180"/>
    </source>
</evidence>
<dbReference type="PANTHER" id="PTHR31158">
    <property type="entry name" value="DUAL OXIDASE 2"/>
    <property type="match status" value="1"/>
</dbReference>
<feature type="compositionally biased region" description="Basic and acidic residues" evidence="7">
    <location>
        <begin position="432"/>
        <end position="453"/>
    </location>
</feature>
<evidence type="ECO:0000256" key="2">
    <source>
        <dbReference type="ARBA" id="ARBA00009816"/>
    </source>
</evidence>
<keyword evidence="6" id="KW-0325">Glycoprotein</keyword>
<accession>A0A6A4W6V8</accession>
<dbReference type="Pfam" id="PF10204">
    <property type="entry name" value="DuoxA"/>
    <property type="match status" value="1"/>
</dbReference>
<keyword evidence="3 8" id="KW-0812">Transmembrane</keyword>
<keyword evidence="10" id="KW-1185">Reference proteome</keyword>
<dbReference type="GO" id="GO:0005789">
    <property type="term" value="C:endoplasmic reticulum membrane"/>
    <property type="evidence" value="ECO:0007669"/>
    <property type="project" value="InterPro"/>
</dbReference>
<feature type="transmembrane region" description="Helical" evidence="8">
    <location>
        <begin position="29"/>
        <end position="51"/>
    </location>
</feature>
<gene>
    <name evidence="9" type="primary">DUOXA1_1</name>
    <name evidence="9" type="ORF">FJT64_026643</name>
</gene>
<sequence>MKGWFDAFRTDGGPTLYHHSNRTAVAGDISTITILIIFLTVFIAFLLIFPGVRSQRFTTFTCVVLSIFTGIAITLGATGSEWQTGMVQINTYYRAFSADSLSADLGVHIGLNHVNVTLKALPESKHNGDIDFNERFQWIQPQQMRNEYRAALVKGLPYPILTVAEYLSTNSEGFLWGQKLRVAGYYTHIIIWTAFASWLLMNLLLINVPRYGAYMMVVTGALMVAACALYTCLKPSRPLAIRFEDAVLNMSLGWQFYLVLIAGIICMMVGVAAALVDLVYPHTFSTILEVDFGTPYDRHILIVESEESRKRRTIKIPKLEEPINAGIEATTKLIRRLSKRGKDDSSTDPRGGVDNVAFEMDPPKTPLHAKLNKRTDSKKSSKSFSFKRNSHHLEVPQGGFDSPSGAGKSALERTDSKMSTASSMSASSHPVPDGDHPSFQEQFRRIRQARRDSAQSTASSASSSFGASALSRAGSSRGSSHFLNVPVESCPSGGLHAPLEKRDSRTSNIIVFHTQDARGQLTRRQSTDPTPGSRRASCDPAPDV</sequence>
<dbReference type="InterPro" id="IPR018469">
    <property type="entry name" value="Dual_oxidase_maturation_fac"/>
</dbReference>
<feature type="compositionally biased region" description="Low complexity" evidence="7">
    <location>
        <begin position="454"/>
        <end position="479"/>
    </location>
</feature>